<protein>
    <submittedName>
        <fullName evidence="1">Uncharacterized protein</fullName>
    </submittedName>
</protein>
<evidence type="ECO:0000313" key="2">
    <source>
        <dbReference type="Proteomes" id="UP000799438"/>
    </source>
</evidence>
<keyword evidence="2" id="KW-1185">Reference proteome</keyword>
<name>A0A6A6BN42_9PEZI</name>
<sequence length="70" mass="7941">MEAILSIGRDPYGRDDAFWHGQHCVAPNGETIMHEKRVNRSRGWCPMVPDRPSLLRKEPSPPVALSVLYV</sequence>
<accession>A0A6A6BN42</accession>
<dbReference type="Proteomes" id="UP000799438">
    <property type="component" value="Unassembled WGS sequence"/>
</dbReference>
<dbReference type="GeneID" id="54297347"/>
<gene>
    <name evidence="1" type="ORF">K452DRAFT_283878</name>
</gene>
<evidence type="ECO:0000313" key="1">
    <source>
        <dbReference type="EMBL" id="KAF2145522.1"/>
    </source>
</evidence>
<dbReference type="RefSeq" id="XP_033401234.1">
    <property type="nucleotide sequence ID" value="XM_033539851.1"/>
</dbReference>
<dbReference type="AlphaFoldDB" id="A0A6A6BN42"/>
<proteinExistence type="predicted"/>
<organism evidence="1 2">
    <name type="scientific">Aplosporella prunicola CBS 121167</name>
    <dbReference type="NCBI Taxonomy" id="1176127"/>
    <lineage>
        <taxon>Eukaryota</taxon>
        <taxon>Fungi</taxon>
        <taxon>Dikarya</taxon>
        <taxon>Ascomycota</taxon>
        <taxon>Pezizomycotina</taxon>
        <taxon>Dothideomycetes</taxon>
        <taxon>Dothideomycetes incertae sedis</taxon>
        <taxon>Botryosphaeriales</taxon>
        <taxon>Aplosporellaceae</taxon>
        <taxon>Aplosporella</taxon>
    </lineage>
</organism>
<reference evidence="1" key="1">
    <citation type="journal article" date="2020" name="Stud. Mycol.">
        <title>101 Dothideomycetes genomes: a test case for predicting lifestyles and emergence of pathogens.</title>
        <authorList>
            <person name="Haridas S."/>
            <person name="Albert R."/>
            <person name="Binder M."/>
            <person name="Bloem J."/>
            <person name="Labutti K."/>
            <person name="Salamov A."/>
            <person name="Andreopoulos B."/>
            <person name="Baker S."/>
            <person name="Barry K."/>
            <person name="Bills G."/>
            <person name="Bluhm B."/>
            <person name="Cannon C."/>
            <person name="Castanera R."/>
            <person name="Culley D."/>
            <person name="Daum C."/>
            <person name="Ezra D."/>
            <person name="Gonzalez J."/>
            <person name="Henrissat B."/>
            <person name="Kuo A."/>
            <person name="Liang C."/>
            <person name="Lipzen A."/>
            <person name="Lutzoni F."/>
            <person name="Magnuson J."/>
            <person name="Mondo S."/>
            <person name="Nolan M."/>
            <person name="Ohm R."/>
            <person name="Pangilinan J."/>
            <person name="Park H.-J."/>
            <person name="Ramirez L."/>
            <person name="Alfaro M."/>
            <person name="Sun H."/>
            <person name="Tritt A."/>
            <person name="Yoshinaga Y."/>
            <person name="Zwiers L.-H."/>
            <person name="Turgeon B."/>
            <person name="Goodwin S."/>
            <person name="Spatafora J."/>
            <person name="Crous P."/>
            <person name="Grigoriev I."/>
        </authorList>
    </citation>
    <scope>NUCLEOTIDE SEQUENCE</scope>
    <source>
        <strain evidence="1">CBS 121167</strain>
    </source>
</reference>
<dbReference type="EMBL" id="ML995477">
    <property type="protein sequence ID" value="KAF2145522.1"/>
    <property type="molecule type" value="Genomic_DNA"/>
</dbReference>